<evidence type="ECO:0000313" key="2">
    <source>
        <dbReference type="EMBL" id="ODN76913.1"/>
    </source>
</evidence>
<dbReference type="GeneID" id="30156797"/>
<feature type="region of interest" description="Disordered" evidence="1">
    <location>
        <begin position="1"/>
        <end position="67"/>
    </location>
</feature>
<dbReference type="RefSeq" id="XP_018992287.1">
    <property type="nucleotide sequence ID" value="XM_019139796.1"/>
</dbReference>
<protein>
    <submittedName>
        <fullName evidence="2">Uncharacterized protein</fullName>
    </submittedName>
</protein>
<evidence type="ECO:0000256" key="1">
    <source>
        <dbReference type="SAM" id="MobiDB-lite"/>
    </source>
</evidence>
<dbReference type="OrthoDB" id="2560792at2759"/>
<feature type="compositionally biased region" description="Low complexity" evidence="1">
    <location>
        <begin position="35"/>
        <end position="52"/>
    </location>
</feature>
<keyword evidence="3" id="KW-1185">Reference proteome</keyword>
<dbReference type="Proteomes" id="UP000094065">
    <property type="component" value="Unassembled WGS sequence"/>
</dbReference>
<proteinExistence type="predicted"/>
<feature type="compositionally biased region" description="Basic and acidic residues" evidence="1">
    <location>
        <begin position="1"/>
        <end position="10"/>
    </location>
</feature>
<dbReference type="AlphaFoldDB" id="A0A1E3HKN5"/>
<gene>
    <name evidence="2" type="ORF">L202_05488</name>
</gene>
<accession>A0A1E3HKN5</accession>
<name>A0A1E3HKN5_9TREE</name>
<organism evidence="2 3">
    <name type="scientific">Cryptococcus amylolentus CBS 6039</name>
    <dbReference type="NCBI Taxonomy" id="1295533"/>
    <lineage>
        <taxon>Eukaryota</taxon>
        <taxon>Fungi</taxon>
        <taxon>Dikarya</taxon>
        <taxon>Basidiomycota</taxon>
        <taxon>Agaricomycotina</taxon>
        <taxon>Tremellomycetes</taxon>
        <taxon>Tremellales</taxon>
        <taxon>Cryptococcaceae</taxon>
        <taxon>Cryptococcus</taxon>
    </lineage>
</organism>
<feature type="compositionally biased region" description="Polar residues" evidence="1">
    <location>
        <begin position="17"/>
        <end position="29"/>
    </location>
</feature>
<comment type="caution">
    <text evidence="2">The sequence shown here is derived from an EMBL/GenBank/DDBJ whole genome shotgun (WGS) entry which is preliminary data.</text>
</comment>
<reference evidence="2 3" key="1">
    <citation type="submission" date="2016-06" db="EMBL/GenBank/DDBJ databases">
        <title>Evolution of pathogenesis and genome organization in the Tremellales.</title>
        <authorList>
            <person name="Cuomo C."/>
            <person name="Litvintseva A."/>
            <person name="Heitman J."/>
            <person name="Chen Y."/>
            <person name="Sun S."/>
            <person name="Springer D."/>
            <person name="Dromer F."/>
            <person name="Young S."/>
            <person name="Zeng Q."/>
            <person name="Chapman S."/>
            <person name="Gujja S."/>
            <person name="Saif S."/>
            <person name="Birren B."/>
        </authorList>
    </citation>
    <scope>NUCLEOTIDE SEQUENCE [LARGE SCALE GENOMIC DNA]</scope>
    <source>
        <strain evidence="2 3">CBS 6039</strain>
    </source>
</reference>
<evidence type="ECO:0000313" key="3">
    <source>
        <dbReference type="Proteomes" id="UP000094065"/>
    </source>
</evidence>
<dbReference type="EMBL" id="AWGJ01000008">
    <property type="protein sequence ID" value="ODN76913.1"/>
    <property type="molecule type" value="Genomic_DNA"/>
</dbReference>
<sequence length="145" mass="14791">MANFERENKAGDAVIQHDQSTGPGSSSINPAGVFPEAGETGAAAAPSGSMPGSGPPDHHGDVRGVFGNPQVFKDTFSRLSSAFTEAINKIEDESGSGVGTTGQALIGRLLAMQGEVDSWRAGKGLEDVSEDGQDVVGAEGGLYKE</sequence>